<evidence type="ECO:0000313" key="2">
    <source>
        <dbReference type="Proteomes" id="UP000244898"/>
    </source>
</evidence>
<dbReference type="AlphaFoldDB" id="A0A2R8CG49"/>
<accession>A0A2R8CG49</accession>
<protein>
    <submittedName>
        <fullName evidence="1">Uncharacterized protein</fullName>
    </submittedName>
</protein>
<reference evidence="2" key="1">
    <citation type="submission" date="2018-03" db="EMBL/GenBank/DDBJ databases">
        <authorList>
            <person name="Rodrigo-Torres L."/>
            <person name="Arahal R. D."/>
            <person name="Lucena T."/>
        </authorList>
    </citation>
    <scope>NUCLEOTIDE SEQUENCE [LARGE SCALE GENOMIC DNA]</scope>
    <source>
        <strain evidence="2">CECT 7615</strain>
    </source>
</reference>
<name>A0A2R8CG49_9RHOB</name>
<gene>
    <name evidence="1" type="ORF">TRM7615_04944</name>
</gene>
<evidence type="ECO:0000313" key="1">
    <source>
        <dbReference type="EMBL" id="SPJ31401.1"/>
    </source>
</evidence>
<dbReference type="EMBL" id="ONZG01000022">
    <property type="protein sequence ID" value="SPJ31401.1"/>
    <property type="molecule type" value="Genomic_DNA"/>
</dbReference>
<organism evidence="1 2">
    <name type="scientific">Falsiruegeria mediterranea M17</name>
    <dbReference type="NCBI Taxonomy" id="1200281"/>
    <lineage>
        <taxon>Bacteria</taxon>
        <taxon>Pseudomonadati</taxon>
        <taxon>Pseudomonadota</taxon>
        <taxon>Alphaproteobacteria</taxon>
        <taxon>Rhodobacterales</taxon>
        <taxon>Roseobacteraceae</taxon>
        <taxon>Falsiruegeria</taxon>
    </lineage>
</organism>
<proteinExistence type="predicted"/>
<dbReference type="Proteomes" id="UP000244898">
    <property type="component" value="Unassembled WGS sequence"/>
</dbReference>
<keyword evidence="2" id="KW-1185">Reference proteome</keyword>
<sequence length="91" mass="10502">MIGVLSEFRWTYKVTNYFNRREMLALRKNIKTSRPLRKQIHASDLRLQFEGPETAVPSVDPDFELVVGVMEQIAGQQLVRTIRKPTATLSL</sequence>